<dbReference type="Pfam" id="PF20159">
    <property type="entry name" value="YidB"/>
    <property type="match status" value="1"/>
</dbReference>
<evidence type="ECO:0000313" key="2">
    <source>
        <dbReference type="Proteomes" id="UP000318405"/>
    </source>
</evidence>
<name>A0A556AGL4_9BURK</name>
<organism evidence="1 2">
    <name type="scientific">Verticiella sediminum</name>
    <dbReference type="NCBI Taxonomy" id="1247510"/>
    <lineage>
        <taxon>Bacteria</taxon>
        <taxon>Pseudomonadati</taxon>
        <taxon>Pseudomonadota</taxon>
        <taxon>Betaproteobacteria</taxon>
        <taxon>Burkholderiales</taxon>
        <taxon>Alcaligenaceae</taxon>
        <taxon>Verticiella</taxon>
    </lineage>
</organism>
<protein>
    <submittedName>
        <fullName evidence="1">DUF937 domain-containing protein</fullName>
    </submittedName>
</protein>
<proteinExistence type="predicted"/>
<dbReference type="Proteomes" id="UP000318405">
    <property type="component" value="Unassembled WGS sequence"/>
</dbReference>
<dbReference type="EMBL" id="VLTJ01000031">
    <property type="protein sequence ID" value="TSH92019.1"/>
    <property type="molecule type" value="Genomic_DNA"/>
</dbReference>
<dbReference type="InterPro" id="IPR027405">
    <property type="entry name" value="YidB-like"/>
</dbReference>
<evidence type="ECO:0000313" key="1">
    <source>
        <dbReference type="EMBL" id="TSH92019.1"/>
    </source>
</evidence>
<sequence length="132" mass="13179">MGLLDTLTGLAGGNAASGLLPIIVKQLANYPGGIAGLIDTLQKGGLAEVVQSWVSGDANRSVTPSQLDAALPAQTVDAIATESGQPRNTVLDALAQFLPQIVDRATPNGDAGQAGGLDAGKLLSLLSGLGKH</sequence>
<dbReference type="OrthoDB" id="9795283at2"/>
<comment type="caution">
    <text evidence="1">The sequence shown here is derived from an EMBL/GenBank/DDBJ whole genome shotgun (WGS) entry which is preliminary data.</text>
</comment>
<dbReference type="SUPFAM" id="SSF140804">
    <property type="entry name" value="YidB-like"/>
    <property type="match status" value="1"/>
</dbReference>
<gene>
    <name evidence="1" type="ORF">FOZ76_17440</name>
</gene>
<dbReference type="InterPro" id="IPR045372">
    <property type="entry name" value="YidB"/>
</dbReference>
<dbReference type="Gene3D" id="1.10.10.690">
    <property type="entry name" value="YidB-like"/>
    <property type="match status" value="1"/>
</dbReference>
<keyword evidence="2" id="KW-1185">Reference proteome</keyword>
<dbReference type="RefSeq" id="WP_143949569.1">
    <property type="nucleotide sequence ID" value="NZ_BAABMB010000001.1"/>
</dbReference>
<accession>A0A556AGL4</accession>
<dbReference type="AlphaFoldDB" id="A0A556AGL4"/>
<reference evidence="1 2" key="1">
    <citation type="submission" date="2019-07" db="EMBL/GenBank/DDBJ databases">
        <title>Qingshengfaniella alkalisoli gen. nov., sp. nov., isolated from saline soil.</title>
        <authorList>
            <person name="Xu L."/>
            <person name="Huang X.-X."/>
            <person name="Sun J.-Q."/>
        </authorList>
    </citation>
    <scope>NUCLEOTIDE SEQUENCE [LARGE SCALE GENOMIC DNA]</scope>
    <source>
        <strain evidence="1 2">DSM 27279</strain>
    </source>
</reference>